<evidence type="ECO:0000256" key="2">
    <source>
        <dbReference type="SAM" id="Phobius"/>
    </source>
</evidence>
<evidence type="ECO:0000313" key="4">
    <source>
        <dbReference type="Proteomes" id="UP001221208"/>
    </source>
</evidence>
<dbReference type="PANTHER" id="PTHR24637">
    <property type="entry name" value="COLLAGEN"/>
    <property type="match status" value="1"/>
</dbReference>
<feature type="compositionally biased region" description="Basic and acidic residues" evidence="1">
    <location>
        <begin position="96"/>
        <end position="123"/>
    </location>
</feature>
<organism evidence="3 4">
    <name type="scientific">Janthinobacterium fluminis</name>
    <dbReference type="NCBI Taxonomy" id="2987524"/>
    <lineage>
        <taxon>Bacteria</taxon>
        <taxon>Pseudomonadati</taxon>
        <taxon>Pseudomonadota</taxon>
        <taxon>Betaproteobacteria</taxon>
        <taxon>Burkholderiales</taxon>
        <taxon>Oxalobacteraceae</taxon>
        <taxon>Janthinobacterium</taxon>
    </lineage>
</organism>
<protein>
    <recommendedName>
        <fullName evidence="5">Collagen triple helix repeat-containing protein</fullName>
    </recommendedName>
</protein>
<feature type="region of interest" description="Disordered" evidence="1">
    <location>
        <begin position="51"/>
        <end position="129"/>
    </location>
</feature>
<evidence type="ECO:0000256" key="1">
    <source>
        <dbReference type="SAM" id="MobiDB-lite"/>
    </source>
</evidence>
<sequence>MKYALAYLFSVIILAGCKSPGPSSVNENSSTLNFAATPLKCDKCAAGERGERGLTGTPGQHGADGERGVPGPRGPAGLPGLAGARGQRGEQGVAGEKGDAGAKGDRGDKGDAGARGEPGEPGKRGAAGADGTNVLRPVSIIFGVEPESEGKQGGLPWWSALLDLVIGLGGVFTACAPFISEWLASKKNTGGEFAEYPLWLRAVLVFGLLSAACFFVYMILLLAKYLLMFICGLIISLGLFRVMSAYAYYLRAKAHVRTHEWRQERVAMAAKIKALKEEMAVREARQNST</sequence>
<dbReference type="Pfam" id="PF01391">
    <property type="entry name" value="Collagen"/>
    <property type="match status" value="1"/>
</dbReference>
<keyword evidence="4" id="KW-1185">Reference proteome</keyword>
<feature type="compositionally biased region" description="Low complexity" evidence="1">
    <location>
        <begin position="75"/>
        <end position="85"/>
    </location>
</feature>
<reference evidence="3 4" key="1">
    <citation type="submission" date="2022-10" db="EMBL/GenBank/DDBJ databases">
        <title>Janthinobacterium sp. hw3 Genome sequencing.</title>
        <authorList>
            <person name="Park S."/>
        </authorList>
    </citation>
    <scope>NUCLEOTIDE SEQUENCE [LARGE SCALE GENOMIC DNA]</scope>
    <source>
        <strain evidence="4">hw3</strain>
    </source>
</reference>
<evidence type="ECO:0008006" key="5">
    <source>
        <dbReference type="Google" id="ProtNLM"/>
    </source>
</evidence>
<dbReference type="Proteomes" id="UP001221208">
    <property type="component" value="Unassembled WGS sequence"/>
</dbReference>
<proteinExistence type="predicted"/>
<dbReference type="RefSeq" id="WP_273668621.1">
    <property type="nucleotide sequence ID" value="NZ_JAQQXR010000001.1"/>
</dbReference>
<accession>A0ABT5JTB2</accession>
<feature type="transmembrane region" description="Helical" evidence="2">
    <location>
        <begin position="199"/>
        <end position="220"/>
    </location>
</feature>
<comment type="caution">
    <text evidence="3">The sequence shown here is derived from an EMBL/GenBank/DDBJ whole genome shotgun (WGS) entry which is preliminary data.</text>
</comment>
<feature type="transmembrane region" description="Helical" evidence="2">
    <location>
        <begin position="226"/>
        <end position="249"/>
    </location>
</feature>
<keyword evidence="2" id="KW-0812">Transmembrane</keyword>
<gene>
    <name evidence="3" type="ORF">OIK44_00130</name>
</gene>
<dbReference type="EMBL" id="JAQQXR010000001">
    <property type="protein sequence ID" value="MDC8755990.1"/>
    <property type="molecule type" value="Genomic_DNA"/>
</dbReference>
<evidence type="ECO:0000313" key="3">
    <source>
        <dbReference type="EMBL" id="MDC8755990.1"/>
    </source>
</evidence>
<feature type="transmembrane region" description="Helical" evidence="2">
    <location>
        <begin position="157"/>
        <end position="179"/>
    </location>
</feature>
<dbReference type="PROSITE" id="PS51257">
    <property type="entry name" value="PROKAR_LIPOPROTEIN"/>
    <property type="match status" value="1"/>
</dbReference>
<keyword evidence="2" id="KW-0472">Membrane</keyword>
<dbReference type="InterPro" id="IPR008160">
    <property type="entry name" value="Collagen"/>
</dbReference>
<keyword evidence="2" id="KW-1133">Transmembrane helix</keyword>
<name>A0ABT5JTB2_9BURK</name>